<evidence type="ECO:0000256" key="1">
    <source>
        <dbReference type="SAM" id="Phobius"/>
    </source>
</evidence>
<keyword evidence="1" id="KW-1133">Transmembrane helix</keyword>
<evidence type="ECO:0000313" key="3">
    <source>
        <dbReference type="Proteomes" id="UP001210809"/>
    </source>
</evidence>
<reference evidence="2" key="1">
    <citation type="submission" date="2023-01" db="EMBL/GenBank/DDBJ databases">
        <title>Human gut microbiome strain richness.</title>
        <authorList>
            <person name="Chen-Liaw A."/>
        </authorList>
    </citation>
    <scope>NUCLEOTIDE SEQUENCE</scope>
    <source>
        <strain evidence="2">1001283st1_G1_1001283B150217_161031</strain>
    </source>
</reference>
<sequence length="392" mass="43959">MKIPRFSNAIGNLDEDLVEAAAECKKKQNHLLKLGSIAACFAVIIVVGALVLPSLLGGEPTPGGTNDRYKDINIMAGESGIVWPWEYQTVFEKYTEVTIDGIVYRSHGRLVSEELLGDLIGTYTVLGIDEIEGDRYTEKFEVYQLKYADKSQLVAVRMEGSCYTFKRDNYEPPHTLGELFKLVDLPKAIELKRFSVNGDSPNKKHYTLSNDDYVWEVLAGCENAPFVEDEKWVAHDREYYSFTITSETLGVYKVAMYVTVDGYLWTNAFNYQYLFNIGEDAASKIIKYAKENSTEAEYEPYQNTIVGKITEITDEYILLDDSILCANPDDGITYKILLNDLRISRYAESGAIRVGENVQITYEGEIDESNTIDSAISASDVVISGGDVLIPE</sequence>
<keyword evidence="1" id="KW-0472">Membrane</keyword>
<feature type="transmembrane region" description="Helical" evidence="1">
    <location>
        <begin position="34"/>
        <end position="56"/>
    </location>
</feature>
<proteinExistence type="predicted"/>
<protein>
    <recommendedName>
        <fullName evidence="4">DUF4178 domain-containing protein</fullName>
    </recommendedName>
</protein>
<keyword evidence="1" id="KW-0812">Transmembrane</keyword>
<comment type="caution">
    <text evidence="2">The sequence shown here is derived from an EMBL/GenBank/DDBJ whole genome shotgun (WGS) entry which is preliminary data.</text>
</comment>
<organism evidence="2 3">
    <name type="scientific">[Eubacterium] siraeum</name>
    <dbReference type="NCBI Taxonomy" id="39492"/>
    <lineage>
        <taxon>Bacteria</taxon>
        <taxon>Bacillati</taxon>
        <taxon>Bacillota</taxon>
        <taxon>Clostridia</taxon>
        <taxon>Eubacteriales</taxon>
        <taxon>Oscillospiraceae</taxon>
        <taxon>Oscillospiraceae incertae sedis</taxon>
    </lineage>
</organism>
<accession>A0AAW6D259</accession>
<dbReference type="EMBL" id="JAQLXW010000002">
    <property type="protein sequence ID" value="MDB8002857.1"/>
    <property type="molecule type" value="Genomic_DNA"/>
</dbReference>
<name>A0AAW6D259_9FIRM</name>
<dbReference type="AlphaFoldDB" id="A0AAW6D259"/>
<evidence type="ECO:0000313" key="2">
    <source>
        <dbReference type="EMBL" id="MDB8002857.1"/>
    </source>
</evidence>
<dbReference type="Proteomes" id="UP001210809">
    <property type="component" value="Unassembled WGS sequence"/>
</dbReference>
<gene>
    <name evidence="2" type="ORF">PNE09_02120</name>
</gene>
<evidence type="ECO:0008006" key="4">
    <source>
        <dbReference type="Google" id="ProtNLM"/>
    </source>
</evidence>